<sequence length="43" mass="5020">METFLKNGYPTILVEEKPEYVLITTFMKKFQPPMDTSTNTFST</sequence>
<dbReference type="EMBL" id="LC739538">
    <property type="protein sequence ID" value="BDU13416.1"/>
    <property type="molecule type" value="Genomic_DNA"/>
</dbReference>
<proteinExistence type="predicted"/>
<reference evidence="1 2" key="1">
    <citation type="journal article" date="2023" name="Phage (New Rochelle)">
        <title>Tailoring Effective Phage Cocktails for Long-Term Lysis of Escherichia coli Based on Physiological Properties of Constituent Phages.</title>
        <authorList>
            <person name="Kaneko T."/>
            <person name="Osaka T."/>
            <person name="Tsuneda S."/>
        </authorList>
    </citation>
    <scope>NUCLEOTIDE SEQUENCE [LARGE SCALE GENOMIC DNA]</scope>
    <source>
        <strain evidence="2">phiWec189</strain>
    </source>
</reference>
<protein>
    <submittedName>
        <fullName evidence="1">Uncharacterized protein</fullName>
    </submittedName>
</protein>
<accession>A0ACA8S9M4</accession>
<evidence type="ECO:0000313" key="2">
    <source>
        <dbReference type="Proteomes" id="UP001652996"/>
    </source>
</evidence>
<keyword evidence="2" id="KW-1185">Reference proteome</keyword>
<evidence type="ECO:0000313" key="1">
    <source>
        <dbReference type="EMBL" id="BDU13416.1"/>
    </source>
</evidence>
<organism evidence="1 2">
    <name type="scientific">Escherichia phage phiWec189</name>
    <dbReference type="NCBI Taxonomy" id="2992785"/>
    <lineage>
        <taxon>Viruses</taxon>
        <taxon>Duplodnaviria</taxon>
        <taxon>Heunggongvirae</taxon>
        <taxon>Uroviricota</taxon>
        <taxon>Caudoviricetes</taxon>
        <taxon>Vequintavirinae</taxon>
        <taxon>Vequintavirus</taxon>
        <taxon>Vequintavirus phiWec189</taxon>
    </lineage>
</organism>
<name>A0ACA8S9M4_9CAUD</name>
<dbReference type="Proteomes" id="UP001652996">
    <property type="component" value="Segment"/>
</dbReference>